<feature type="transmembrane region" description="Helical" evidence="1">
    <location>
        <begin position="227"/>
        <end position="245"/>
    </location>
</feature>
<proteinExistence type="predicted"/>
<sequence>MMTRLLQRLREHAPWVGLALGLLLGVVLGATYFPSAGHDDSHITYWASHALARFGSIVNYNGQRIEQSSSLSLVVWLALAEKLTGAGAPLLGWITSIGCAALALGVVTALARGVSPRLSPLAAPLLATSMCFLYWSTSGMETSMTALLGVLAVLVITRYVEADPPAARTRGQALRALAPVVLVSAGLAGARPESPVILLGLAATAATYSFLLRALEKTGEARRRFFRSLHIFGASVVSVAALVIYRKVVFGSAVPNPAAMKSGGFDLEHGFRYARAGFEGTNSAYVPLLCVALVMVAWGVVKRRLPMSVVLTAALAFASTAFVLMSGGDWMTGARFLVPAMPAYVVLVLFVIDRAARDRAAAGFLFGATLLWLNLSAVIDYGRSPSNMSHRWTEATKHARAARDKPGMADLSFPELANRPHRRDAKLLPVLLETLEKLGPTRERPLSFVSGQAGMVPYHVMQRYHGAMHFLDLYNLSSKELAGCVPPRAQRRLVHGVYIELKYVIEHGKELEQRCNLTPPVIIFDAGRPPAWLGKHGYRVIHDDHEDLPAYIAVHTSVAERLQNEGR</sequence>
<keyword evidence="3" id="KW-1185">Reference proteome</keyword>
<feature type="transmembrane region" description="Helical" evidence="1">
    <location>
        <begin position="308"/>
        <end position="327"/>
    </location>
</feature>
<name>A0A6N7PY59_9BACT</name>
<dbReference type="Proteomes" id="UP000440224">
    <property type="component" value="Unassembled WGS sequence"/>
</dbReference>
<feature type="transmembrane region" description="Helical" evidence="1">
    <location>
        <begin position="118"/>
        <end position="136"/>
    </location>
</feature>
<gene>
    <name evidence="2" type="ORF">GF068_34270</name>
</gene>
<feature type="transmembrane region" description="Helical" evidence="1">
    <location>
        <begin position="284"/>
        <end position="301"/>
    </location>
</feature>
<evidence type="ECO:0008006" key="4">
    <source>
        <dbReference type="Google" id="ProtNLM"/>
    </source>
</evidence>
<keyword evidence="1" id="KW-0812">Transmembrane</keyword>
<feature type="transmembrane region" description="Helical" evidence="1">
    <location>
        <begin position="142"/>
        <end position="160"/>
    </location>
</feature>
<keyword evidence="1" id="KW-1133">Transmembrane helix</keyword>
<evidence type="ECO:0000313" key="2">
    <source>
        <dbReference type="EMBL" id="MRG96953.1"/>
    </source>
</evidence>
<dbReference type="EMBL" id="WJIE01000014">
    <property type="protein sequence ID" value="MRG96953.1"/>
    <property type="molecule type" value="Genomic_DNA"/>
</dbReference>
<evidence type="ECO:0000256" key="1">
    <source>
        <dbReference type="SAM" id="Phobius"/>
    </source>
</evidence>
<feature type="transmembrane region" description="Helical" evidence="1">
    <location>
        <begin position="196"/>
        <end position="215"/>
    </location>
</feature>
<comment type="caution">
    <text evidence="2">The sequence shown here is derived from an EMBL/GenBank/DDBJ whole genome shotgun (WGS) entry which is preliminary data.</text>
</comment>
<keyword evidence="1" id="KW-0472">Membrane</keyword>
<feature type="transmembrane region" description="Helical" evidence="1">
    <location>
        <begin position="359"/>
        <end position="379"/>
    </location>
</feature>
<dbReference type="RefSeq" id="WP_153823741.1">
    <property type="nucleotide sequence ID" value="NZ_WJIE01000014.1"/>
</dbReference>
<evidence type="ECO:0000313" key="3">
    <source>
        <dbReference type="Proteomes" id="UP000440224"/>
    </source>
</evidence>
<dbReference type="OrthoDB" id="5520342at2"/>
<organism evidence="2 3">
    <name type="scientific">Polyangium spumosum</name>
    <dbReference type="NCBI Taxonomy" id="889282"/>
    <lineage>
        <taxon>Bacteria</taxon>
        <taxon>Pseudomonadati</taxon>
        <taxon>Myxococcota</taxon>
        <taxon>Polyangia</taxon>
        <taxon>Polyangiales</taxon>
        <taxon>Polyangiaceae</taxon>
        <taxon>Polyangium</taxon>
    </lineage>
</organism>
<protein>
    <recommendedName>
        <fullName evidence="4">Glycosyltransferase RgtA/B/C/D-like domain-containing protein</fullName>
    </recommendedName>
</protein>
<feature type="transmembrane region" description="Helical" evidence="1">
    <location>
        <begin position="333"/>
        <end position="352"/>
    </location>
</feature>
<feature type="transmembrane region" description="Helical" evidence="1">
    <location>
        <begin position="172"/>
        <end position="190"/>
    </location>
</feature>
<dbReference type="AlphaFoldDB" id="A0A6N7PY59"/>
<feature type="transmembrane region" description="Helical" evidence="1">
    <location>
        <begin position="90"/>
        <end position="111"/>
    </location>
</feature>
<reference evidence="2 3" key="1">
    <citation type="submission" date="2019-10" db="EMBL/GenBank/DDBJ databases">
        <title>A soil myxobacterium in the family Polyangiaceae.</title>
        <authorList>
            <person name="Li Y."/>
            <person name="Wang J."/>
        </authorList>
    </citation>
    <scope>NUCLEOTIDE SEQUENCE [LARGE SCALE GENOMIC DNA]</scope>
    <source>
        <strain evidence="2 3">DSM 14734</strain>
    </source>
</reference>
<accession>A0A6N7PY59</accession>